<dbReference type="EMBL" id="KC811108">
    <property type="protein sequence ID" value="AGQ18679.1"/>
    <property type="molecule type" value="Genomic_DNA"/>
</dbReference>
<comment type="catalytic activity">
    <reaction evidence="2">
        <text>oxidized coenzyme F420-(gamma-L-Glu)(n) + a quinol + H(+) = reduced coenzyme F420-(gamma-L-Glu)(n) + a quinone</text>
        <dbReference type="Rhea" id="RHEA:39663"/>
        <dbReference type="Rhea" id="RHEA-COMP:12939"/>
        <dbReference type="Rhea" id="RHEA-COMP:14378"/>
        <dbReference type="ChEBI" id="CHEBI:15378"/>
        <dbReference type="ChEBI" id="CHEBI:24646"/>
        <dbReference type="ChEBI" id="CHEBI:132124"/>
        <dbReference type="ChEBI" id="CHEBI:133980"/>
        <dbReference type="ChEBI" id="CHEBI:139511"/>
    </reaction>
</comment>
<dbReference type="PANTHER" id="PTHR39428">
    <property type="entry name" value="F420H(2)-DEPENDENT QUINONE REDUCTASE RV1261C"/>
    <property type="match status" value="1"/>
</dbReference>
<dbReference type="InterPro" id="IPR004378">
    <property type="entry name" value="F420H2_quin_Rdtase"/>
</dbReference>
<reference evidence="3" key="1">
    <citation type="journal article" date="2013" name="Sci. Rep.">
        <title>Metagenomics uncovers a new group of low GC and ultra-small marine Actinobacteria.</title>
        <authorList>
            <person name="Ghai R."/>
            <person name="Mizuno C.M."/>
            <person name="Picazo A."/>
            <person name="Camacho A."/>
            <person name="Rodriguez-Valera F."/>
        </authorList>
    </citation>
    <scope>NUCLEOTIDE SEQUENCE</scope>
</reference>
<protein>
    <submittedName>
        <fullName evidence="3">Deazaflavin-dependent oxidoreductase, nitroreductase family</fullName>
    </submittedName>
</protein>
<organism evidence="3">
    <name type="scientific">Candidatus Actinomarina minuta</name>
    <dbReference type="NCBI Taxonomy" id="1389454"/>
    <lineage>
        <taxon>Bacteria</taxon>
        <taxon>Bacillati</taxon>
        <taxon>Actinomycetota</taxon>
        <taxon>Actinomycetes</taxon>
        <taxon>Candidatus Actinomarinidae</taxon>
        <taxon>Candidatus Actinomarinales</taxon>
        <taxon>Candidatus Actinomarineae</taxon>
        <taxon>Candidatus Actinomarinaceae</taxon>
        <taxon>Candidatus Actinomarina</taxon>
    </lineage>
</organism>
<sequence>MTYVQIDDGYLVAASYGGRDKTPDWFYNIDNQNVRVFVNKEYQNVKPSVVKTDDKEKYWSLLTAVYPTFNLYRSKTDRDIPLVKLITEQV</sequence>
<evidence type="ECO:0000313" key="3">
    <source>
        <dbReference type="EMBL" id="AGQ18679.1"/>
    </source>
</evidence>
<dbReference type="NCBIfam" id="TIGR00026">
    <property type="entry name" value="hi_GC_TIGR00026"/>
    <property type="match status" value="1"/>
</dbReference>
<dbReference type="EMBL" id="KC811119">
    <property type="protein sequence ID" value="AGQ19018.1"/>
    <property type="molecule type" value="Genomic_DNA"/>
</dbReference>
<accession>S5DJ10</accession>
<dbReference type="AlphaFoldDB" id="S5DJ10"/>
<evidence type="ECO:0000256" key="1">
    <source>
        <dbReference type="ARBA" id="ARBA00008710"/>
    </source>
</evidence>
<dbReference type="InterPro" id="IPR012349">
    <property type="entry name" value="Split_barrel_FMN-bd"/>
</dbReference>
<name>S5DJ10_9ACTN</name>
<comment type="similarity">
    <text evidence="1">Belongs to the F420H(2)-dependent quinone reductase family.</text>
</comment>
<evidence type="ECO:0000256" key="2">
    <source>
        <dbReference type="ARBA" id="ARBA00049106"/>
    </source>
</evidence>
<dbReference type="GO" id="GO:0005886">
    <property type="term" value="C:plasma membrane"/>
    <property type="evidence" value="ECO:0007669"/>
    <property type="project" value="TreeGrafter"/>
</dbReference>
<dbReference type="PANTHER" id="PTHR39428:SF3">
    <property type="entry name" value="DEAZAFLAVIN-DEPENDENT NITROREDUCTASE"/>
    <property type="match status" value="1"/>
</dbReference>
<dbReference type="GO" id="GO:0016491">
    <property type="term" value="F:oxidoreductase activity"/>
    <property type="evidence" value="ECO:0007669"/>
    <property type="project" value="InterPro"/>
</dbReference>
<dbReference type="Gene3D" id="2.30.110.10">
    <property type="entry name" value="Electron Transport, Fmn-binding Protein, Chain A"/>
    <property type="match status" value="1"/>
</dbReference>
<proteinExistence type="inferred from homology"/>
<dbReference type="Pfam" id="PF04075">
    <property type="entry name" value="F420H2_quin_red"/>
    <property type="match status" value="1"/>
</dbReference>
<dbReference type="GO" id="GO:0070967">
    <property type="term" value="F:coenzyme F420 binding"/>
    <property type="evidence" value="ECO:0007669"/>
    <property type="project" value="TreeGrafter"/>
</dbReference>